<evidence type="ECO:0000313" key="1">
    <source>
        <dbReference type="EMBL" id="KIN05369.1"/>
    </source>
</evidence>
<dbReference type="HOGENOM" id="CLU_092151_0_0_1"/>
<accession>A0A0C3D287</accession>
<evidence type="ECO:0008006" key="3">
    <source>
        <dbReference type="Google" id="ProtNLM"/>
    </source>
</evidence>
<dbReference type="InParanoid" id="A0A0C3D287"/>
<reference evidence="2" key="2">
    <citation type="submission" date="2015-01" db="EMBL/GenBank/DDBJ databases">
        <title>Evolutionary Origins and Diversification of the Mycorrhizal Mutualists.</title>
        <authorList>
            <consortium name="DOE Joint Genome Institute"/>
            <consortium name="Mycorrhizal Genomics Consortium"/>
            <person name="Kohler A."/>
            <person name="Kuo A."/>
            <person name="Nagy L.G."/>
            <person name="Floudas D."/>
            <person name="Copeland A."/>
            <person name="Barry K.W."/>
            <person name="Cichocki N."/>
            <person name="Veneault-Fourrey C."/>
            <person name="LaButti K."/>
            <person name="Lindquist E.A."/>
            <person name="Lipzen A."/>
            <person name="Lundell T."/>
            <person name="Morin E."/>
            <person name="Murat C."/>
            <person name="Riley R."/>
            <person name="Ohm R."/>
            <person name="Sun H."/>
            <person name="Tunlid A."/>
            <person name="Henrissat B."/>
            <person name="Grigoriev I.V."/>
            <person name="Hibbett D.S."/>
            <person name="Martin F."/>
        </authorList>
    </citation>
    <scope>NUCLEOTIDE SEQUENCE [LARGE SCALE GENOMIC DNA]</scope>
    <source>
        <strain evidence="2">Zn</strain>
    </source>
</reference>
<organism evidence="1 2">
    <name type="scientific">Oidiodendron maius (strain Zn)</name>
    <dbReference type="NCBI Taxonomy" id="913774"/>
    <lineage>
        <taxon>Eukaryota</taxon>
        <taxon>Fungi</taxon>
        <taxon>Dikarya</taxon>
        <taxon>Ascomycota</taxon>
        <taxon>Pezizomycotina</taxon>
        <taxon>Leotiomycetes</taxon>
        <taxon>Leotiomycetes incertae sedis</taxon>
        <taxon>Myxotrichaceae</taxon>
        <taxon>Oidiodendron</taxon>
    </lineage>
</organism>
<evidence type="ECO:0000313" key="2">
    <source>
        <dbReference type="Proteomes" id="UP000054321"/>
    </source>
</evidence>
<reference evidence="1 2" key="1">
    <citation type="submission" date="2014-04" db="EMBL/GenBank/DDBJ databases">
        <authorList>
            <consortium name="DOE Joint Genome Institute"/>
            <person name="Kuo A."/>
            <person name="Martino E."/>
            <person name="Perotto S."/>
            <person name="Kohler A."/>
            <person name="Nagy L.G."/>
            <person name="Floudas D."/>
            <person name="Copeland A."/>
            <person name="Barry K.W."/>
            <person name="Cichocki N."/>
            <person name="Veneault-Fourrey C."/>
            <person name="LaButti K."/>
            <person name="Lindquist E.A."/>
            <person name="Lipzen A."/>
            <person name="Lundell T."/>
            <person name="Morin E."/>
            <person name="Murat C."/>
            <person name="Sun H."/>
            <person name="Tunlid A."/>
            <person name="Henrissat B."/>
            <person name="Grigoriev I.V."/>
            <person name="Hibbett D.S."/>
            <person name="Martin F."/>
            <person name="Nordberg H.P."/>
            <person name="Cantor M.N."/>
            <person name="Hua S.X."/>
        </authorList>
    </citation>
    <scope>NUCLEOTIDE SEQUENCE [LARGE SCALE GENOMIC DNA]</scope>
    <source>
        <strain evidence="1 2">Zn</strain>
    </source>
</reference>
<sequence length="190" mass="22085">MRPPTGGTYFDNPSYDCKHASQPHIFDVFSKLELQPERLSQTMDPNAKFHIIGNHPLAGKYSSLEMFYVNGLWRLQKTYDDHYDELEVSVWAITGGCDEEWSTQEMRFKARSNVGKEYSVVNVWLTKWSGHRIVEVRTYVDGAVVVELLSENETWFNSTQDTIRTEYMPGPRGMPPAYIMESFRESKRDL</sequence>
<dbReference type="STRING" id="913774.A0A0C3D287"/>
<dbReference type="InterPro" id="IPR032710">
    <property type="entry name" value="NTF2-like_dom_sf"/>
</dbReference>
<proteinExistence type="predicted"/>
<dbReference type="Gene3D" id="3.10.450.50">
    <property type="match status" value="1"/>
</dbReference>
<dbReference type="EMBL" id="KN832872">
    <property type="protein sequence ID" value="KIN05369.1"/>
    <property type="molecule type" value="Genomic_DNA"/>
</dbReference>
<gene>
    <name evidence="1" type="ORF">OIDMADRAFT_116473</name>
</gene>
<name>A0A0C3D287_OIDMZ</name>
<dbReference type="AlphaFoldDB" id="A0A0C3D287"/>
<dbReference type="OrthoDB" id="3592146at2759"/>
<keyword evidence="2" id="KW-1185">Reference proteome</keyword>
<protein>
    <recommendedName>
        <fullName evidence="3">SnoaL-like domain-containing protein</fullName>
    </recommendedName>
</protein>
<dbReference type="Proteomes" id="UP000054321">
    <property type="component" value="Unassembled WGS sequence"/>
</dbReference>
<dbReference type="SUPFAM" id="SSF54427">
    <property type="entry name" value="NTF2-like"/>
    <property type="match status" value="1"/>
</dbReference>